<dbReference type="AlphaFoldDB" id="A0A0P1ACY2"/>
<proteinExistence type="predicted"/>
<dbReference type="Proteomes" id="UP000054928">
    <property type="component" value="Unassembled WGS sequence"/>
</dbReference>
<name>A0A0P1ACY2_PLAHL</name>
<evidence type="ECO:0000313" key="1">
    <source>
        <dbReference type="EMBL" id="CEG38362.1"/>
    </source>
</evidence>
<accession>A0A0P1ACY2</accession>
<protein>
    <submittedName>
        <fullName evidence="1">Uncharacterized protein</fullName>
    </submittedName>
</protein>
<reference evidence="2" key="1">
    <citation type="submission" date="2014-09" db="EMBL/GenBank/DDBJ databases">
        <authorList>
            <person name="Sharma Rahul"/>
            <person name="Thines Marco"/>
        </authorList>
    </citation>
    <scope>NUCLEOTIDE SEQUENCE [LARGE SCALE GENOMIC DNA]</scope>
</reference>
<evidence type="ECO:0000313" key="2">
    <source>
        <dbReference type="Proteomes" id="UP000054928"/>
    </source>
</evidence>
<dbReference type="RefSeq" id="XP_024574731.1">
    <property type="nucleotide sequence ID" value="XM_024723789.1"/>
</dbReference>
<dbReference type="EMBL" id="CCYD01000321">
    <property type="protein sequence ID" value="CEG38362.1"/>
    <property type="molecule type" value="Genomic_DNA"/>
</dbReference>
<keyword evidence="2" id="KW-1185">Reference proteome</keyword>
<organism evidence="1 2">
    <name type="scientific">Plasmopara halstedii</name>
    <name type="common">Downy mildew of sunflower</name>
    <dbReference type="NCBI Taxonomy" id="4781"/>
    <lineage>
        <taxon>Eukaryota</taxon>
        <taxon>Sar</taxon>
        <taxon>Stramenopiles</taxon>
        <taxon>Oomycota</taxon>
        <taxon>Peronosporomycetes</taxon>
        <taxon>Peronosporales</taxon>
        <taxon>Peronosporaceae</taxon>
        <taxon>Plasmopara</taxon>
    </lineage>
</organism>
<sequence length="56" mass="6193">MSSMGMLYTGTSLKTSCFSMKFEAAMKDKIPIAKIMRAFLGEKTRFSALIVEHLSG</sequence>
<dbReference type="GeneID" id="36403496"/>